<dbReference type="SUPFAM" id="SSF56935">
    <property type="entry name" value="Porins"/>
    <property type="match status" value="1"/>
</dbReference>
<dbReference type="Pfam" id="PF13715">
    <property type="entry name" value="CarbopepD_reg_2"/>
    <property type="match status" value="1"/>
</dbReference>
<feature type="domain" description="TonB-dependent receptor plug" evidence="8">
    <location>
        <begin position="120"/>
        <end position="226"/>
    </location>
</feature>
<dbReference type="InterPro" id="IPR000531">
    <property type="entry name" value="Beta-barrel_TonB"/>
</dbReference>
<proteinExistence type="predicted"/>
<evidence type="ECO:0000313" key="9">
    <source>
        <dbReference type="EMBL" id="DAF45262.1"/>
    </source>
</evidence>
<dbReference type="Gene3D" id="2.170.130.10">
    <property type="entry name" value="TonB-dependent receptor, plug domain"/>
    <property type="match status" value="1"/>
</dbReference>
<dbReference type="InterPro" id="IPR008969">
    <property type="entry name" value="CarboxyPept-like_regulatory"/>
</dbReference>
<keyword evidence="6" id="KW-0998">Cell outer membrane</keyword>
<organism evidence="9">
    <name type="scientific">Siphoviridae sp. ctBLh2</name>
    <dbReference type="NCBI Taxonomy" id="2827803"/>
    <lineage>
        <taxon>Viruses</taxon>
        <taxon>Duplodnaviria</taxon>
        <taxon>Heunggongvirae</taxon>
        <taxon>Uroviricota</taxon>
        <taxon>Caudoviricetes</taxon>
    </lineage>
</organism>
<evidence type="ECO:0000256" key="4">
    <source>
        <dbReference type="ARBA" id="ARBA00023077"/>
    </source>
</evidence>
<reference evidence="9" key="1">
    <citation type="journal article" date="2021" name="Proc. Natl. Acad. Sci. U.S.A.">
        <title>A Catalog of Tens of Thousands of Viruses from Human Metagenomes Reveals Hidden Associations with Chronic Diseases.</title>
        <authorList>
            <person name="Tisza M.J."/>
            <person name="Buck C.B."/>
        </authorList>
    </citation>
    <scope>NUCLEOTIDE SEQUENCE</scope>
    <source>
        <strain evidence="9">CtBLh2</strain>
    </source>
</reference>
<dbReference type="EMBL" id="BK032514">
    <property type="protein sequence ID" value="DAF45262.1"/>
    <property type="molecule type" value="Genomic_DNA"/>
</dbReference>
<dbReference type="Pfam" id="PF00593">
    <property type="entry name" value="TonB_dep_Rec_b-barrel"/>
    <property type="match status" value="1"/>
</dbReference>
<dbReference type="InterPro" id="IPR037066">
    <property type="entry name" value="Plug_dom_sf"/>
</dbReference>
<dbReference type="InterPro" id="IPR036942">
    <property type="entry name" value="Beta-barrel_TonB_sf"/>
</dbReference>
<evidence type="ECO:0000256" key="5">
    <source>
        <dbReference type="ARBA" id="ARBA00023136"/>
    </source>
</evidence>
<keyword evidence="3" id="KW-0812">Transmembrane</keyword>
<dbReference type="NCBIfam" id="TIGR04057">
    <property type="entry name" value="SusC_RagA_signa"/>
    <property type="match status" value="1"/>
</dbReference>
<dbReference type="Gene3D" id="2.60.40.1120">
    <property type="entry name" value="Carboxypeptidase-like, regulatory domain"/>
    <property type="match status" value="1"/>
</dbReference>
<name>A0A8S5S2R3_9CAUD</name>
<keyword evidence="5" id="KW-0472">Membrane</keyword>
<accession>A0A8S5S2R3</accession>
<dbReference type="InterPro" id="IPR023997">
    <property type="entry name" value="TonB-dep_OMP_SusC/RagA_CS"/>
</dbReference>
<evidence type="ECO:0000259" key="7">
    <source>
        <dbReference type="Pfam" id="PF00593"/>
    </source>
</evidence>
<dbReference type="InterPro" id="IPR039426">
    <property type="entry name" value="TonB-dep_rcpt-like"/>
</dbReference>
<dbReference type="InterPro" id="IPR023996">
    <property type="entry name" value="TonB-dep_OMP_SusC/RagA"/>
</dbReference>
<sequence>MRNSFTWRRWLLAAVLLFGILPYAMAQQAVKGVVRDANGVPLVGVNVVVTQAPTVGATTDIEGSFTLDSPVASPTLSISFIGYETQEVQVTGHAVLDIVLKSTDIMMDDIVVVGYGTQKKANVAGAISSVNAEAFESRPITSIGAGLQGAIGNLNVTTGGRPNDVSNFNIRGTTSINGGSPLIILDNVSVTEAELSRLNPADIANISVIKDASAAAIYGARASFGVILITTKSANTSDLKIDAHYNQSYRQMTRLPQYCYDPYIQVTYKDIMGDPWYDMYNELDFEYAKKVRDNPSKYPAAVVDPNNPEGWEYYGSTDWNKIVFKPAATSTFNLSVSQKTERASFYLSGEYMLMDGALKLGNETYDRANVRSKVDFNLTKWAKLTSNLSYTAAAYDTPMYAKNEGYATLFYQVNKTNVLFTPYNPDGTYTYYGADIIGHLKSGGRHVQKNSDVMLSFGLDVSLFKDIWTVKADVTVRKEQMTEKNSEWSQYYGAGPNTPHAALDGGVVPWVEEITAPTTYTAVNVYTNFNKEFGKHRLEMLLGFNQECNIYDYVYAKRDNLVSTNIPSLGLASGNQFVNGLSEDWAVRGAFYRINYNYGGKYIFEANGRYDGSSRFPKESRFDFFPSFSAAYVVSNEKFFDALSSVVSHFKIRGSIGMLGNQNVGAYDYLATLPSEPIGQIVGGSYPLGVWAPGLVSSNLTWEKVTTRNLGIDLNFLKNRITASFDIYRRDTRDMLVSGYTLPGVLGTSSPRINGANLKTNGWELTLGYNDSFEVLGSPLNIGANFTIANNKAVITKYENPNGNLDDLYVGKELGEIWGLTNAGFFRNEEEIAALDQSEVTGYLDVRPIEPGDLKFADLDGNNAISKEAWTLDDHGDYSVIGNSLPRLPYSFRVNLDWKGFDLSVFFQGIGQMDYYPPAGQFTFWGVYAEPWTNVLQSNLDHWTPENPNGYFPRLKSYIAEKDYWDLGIPQTRYLQDASYLRLRNLTFGYTLPKKWTSKIGIEKLRVYFSGENLALWTDLSENLDPENLSGTNYPINKTYSFGIDLNF</sequence>
<keyword evidence="2" id="KW-0813">Transport</keyword>
<evidence type="ECO:0000256" key="6">
    <source>
        <dbReference type="ARBA" id="ARBA00023237"/>
    </source>
</evidence>
<evidence type="ECO:0000256" key="3">
    <source>
        <dbReference type="ARBA" id="ARBA00022692"/>
    </source>
</evidence>
<dbReference type="InterPro" id="IPR012910">
    <property type="entry name" value="Plug_dom"/>
</dbReference>
<dbReference type="SUPFAM" id="SSF49464">
    <property type="entry name" value="Carboxypeptidase regulatory domain-like"/>
    <property type="match status" value="1"/>
</dbReference>
<dbReference type="Gene3D" id="2.40.170.20">
    <property type="entry name" value="TonB-dependent receptor, beta-barrel domain"/>
    <property type="match status" value="1"/>
</dbReference>
<keyword evidence="4" id="KW-0798">TonB box</keyword>
<dbReference type="Pfam" id="PF07715">
    <property type="entry name" value="Plug"/>
    <property type="match status" value="1"/>
</dbReference>
<evidence type="ECO:0000256" key="2">
    <source>
        <dbReference type="ARBA" id="ARBA00022448"/>
    </source>
</evidence>
<evidence type="ECO:0000256" key="1">
    <source>
        <dbReference type="ARBA" id="ARBA00004571"/>
    </source>
</evidence>
<comment type="subcellular location">
    <subcellularLocation>
        <location evidence="1">Cell outer membrane</location>
        <topology evidence="1">Multi-pass membrane protein</topology>
    </subcellularLocation>
</comment>
<evidence type="ECO:0000259" key="8">
    <source>
        <dbReference type="Pfam" id="PF07715"/>
    </source>
</evidence>
<dbReference type="PROSITE" id="PS52016">
    <property type="entry name" value="TONB_DEPENDENT_REC_3"/>
    <property type="match status" value="1"/>
</dbReference>
<dbReference type="NCBIfam" id="TIGR04056">
    <property type="entry name" value="OMP_RagA_SusC"/>
    <property type="match status" value="1"/>
</dbReference>
<feature type="domain" description="TonB-dependent receptor-like beta-barrel" evidence="7">
    <location>
        <begin position="413"/>
        <end position="1014"/>
    </location>
</feature>
<protein>
    <submittedName>
        <fullName evidence="9">TonB-linked outer membrane protein, SusC/RagA family</fullName>
    </submittedName>
</protein>